<dbReference type="InterPro" id="IPR035914">
    <property type="entry name" value="Sperma_CUB_dom_sf"/>
</dbReference>
<dbReference type="STRING" id="307972.A0A2G8L4C7"/>
<accession>A0A2G8L4C7</accession>
<dbReference type="PANTHER" id="PTHR24251">
    <property type="entry name" value="OVOCHYMASE-RELATED"/>
    <property type="match status" value="1"/>
</dbReference>
<dbReference type="InterPro" id="IPR000859">
    <property type="entry name" value="CUB_dom"/>
</dbReference>
<keyword evidence="1" id="KW-0677">Repeat</keyword>
<keyword evidence="2" id="KW-1015">Disulfide bond</keyword>
<comment type="caution">
    <text evidence="5">The sequence shown here is derived from an EMBL/GenBank/DDBJ whole genome shotgun (WGS) entry which is preliminary data.</text>
</comment>
<feature type="non-terminal residue" evidence="5">
    <location>
        <position position="1"/>
    </location>
</feature>
<dbReference type="Pfam" id="PF00431">
    <property type="entry name" value="CUB"/>
    <property type="match status" value="1"/>
</dbReference>
<organism evidence="5 6">
    <name type="scientific">Stichopus japonicus</name>
    <name type="common">Sea cucumber</name>
    <dbReference type="NCBI Taxonomy" id="307972"/>
    <lineage>
        <taxon>Eukaryota</taxon>
        <taxon>Metazoa</taxon>
        <taxon>Echinodermata</taxon>
        <taxon>Eleutherozoa</taxon>
        <taxon>Echinozoa</taxon>
        <taxon>Holothuroidea</taxon>
        <taxon>Aspidochirotacea</taxon>
        <taxon>Aspidochirotida</taxon>
        <taxon>Stichopodidae</taxon>
        <taxon>Apostichopus</taxon>
    </lineage>
</organism>
<proteinExistence type="predicted"/>
<evidence type="ECO:0000256" key="2">
    <source>
        <dbReference type="ARBA" id="ARBA00023157"/>
    </source>
</evidence>
<evidence type="ECO:0000313" key="5">
    <source>
        <dbReference type="EMBL" id="PIK55101.1"/>
    </source>
</evidence>
<dbReference type="SMART" id="SM00042">
    <property type="entry name" value="CUB"/>
    <property type="match status" value="1"/>
</dbReference>
<dbReference type="PANTHER" id="PTHR24251:SF52">
    <property type="entry name" value="CUB DOMAIN-CONTAINING PROTEIN"/>
    <property type="match status" value="1"/>
</dbReference>
<sequence>ACGGYFNTSGSEFSSPNFPGEYANNEQCSYRVESAAEKFVLLQFENFDLENGESCSYDVVKVYDGLYTSDNLLGSYCGGELPGPIYSSGSAMLVTFESDGSEIASGFSGVFTFVEDRPTTTAAPTPAPDGSKLV</sequence>
<evidence type="ECO:0000256" key="1">
    <source>
        <dbReference type="ARBA" id="ARBA00022737"/>
    </source>
</evidence>
<feature type="domain" description="CUB" evidence="4">
    <location>
        <begin position="2"/>
        <end position="114"/>
    </location>
</feature>
<reference evidence="5 6" key="1">
    <citation type="journal article" date="2017" name="PLoS Biol.">
        <title>The sea cucumber genome provides insights into morphological evolution and visceral regeneration.</title>
        <authorList>
            <person name="Zhang X."/>
            <person name="Sun L."/>
            <person name="Yuan J."/>
            <person name="Sun Y."/>
            <person name="Gao Y."/>
            <person name="Zhang L."/>
            <person name="Li S."/>
            <person name="Dai H."/>
            <person name="Hamel J.F."/>
            <person name="Liu C."/>
            <person name="Yu Y."/>
            <person name="Liu S."/>
            <person name="Lin W."/>
            <person name="Guo K."/>
            <person name="Jin S."/>
            <person name="Xu P."/>
            <person name="Storey K.B."/>
            <person name="Huan P."/>
            <person name="Zhang T."/>
            <person name="Zhou Y."/>
            <person name="Zhang J."/>
            <person name="Lin C."/>
            <person name="Li X."/>
            <person name="Xing L."/>
            <person name="Huo D."/>
            <person name="Sun M."/>
            <person name="Wang L."/>
            <person name="Mercier A."/>
            <person name="Li F."/>
            <person name="Yang H."/>
            <person name="Xiang J."/>
        </authorList>
    </citation>
    <scope>NUCLEOTIDE SEQUENCE [LARGE SCALE GENOMIC DNA]</scope>
    <source>
        <strain evidence="5">Shaxun</strain>
        <tissue evidence="5">Muscle</tissue>
    </source>
</reference>
<dbReference type="CDD" id="cd00041">
    <property type="entry name" value="CUB"/>
    <property type="match status" value="1"/>
</dbReference>
<comment type="caution">
    <text evidence="3">Lacks conserved residue(s) required for the propagation of feature annotation.</text>
</comment>
<dbReference type="AlphaFoldDB" id="A0A2G8L4C7"/>
<dbReference type="OrthoDB" id="10009301at2759"/>
<evidence type="ECO:0000313" key="6">
    <source>
        <dbReference type="Proteomes" id="UP000230750"/>
    </source>
</evidence>
<dbReference type="Gene3D" id="2.60.120.290">
    <property type="entry name" value="Spermadhesin, CUB domain"/>
    <property type="match status" value="1"/>
</dbReference>
<evidence type="ECO:0000259" key="4">
    <source>
        <dbReference type="PROSITE" id="PS01180"/>
    </source>
</evidence>
<evidence type="ECO:0000256" key="3">
    <source>
        <dbReference type="PROSITE-ProRule" id="PRU00059"/>
    </source>
</evidence>
<name>A0A2G8L4C7_STIJA</name>
<dbReference type="FunFam" id="2.60.120.290:FF:000005">
    <property type="entry name" value="Procollagen C-endopeptidase enhancer 1"/>
    <property type="match status" value="1"/>
</dbReference>
<protein>
    <submittedName>
        <fullName evidence="5">Putative tolloid-like protein 1</fullName>
    </submittedName>
</protein>
<keyword evidence="6" id="KW-1185">Reference proteome</keyword>
<dbReference type="SUPFAM" id="SSF49854">
    <property type="entry name" value="Spermadhesin, CUB domain"/>
    <property type="match status" value="1"/>
</dbReference>
<dbReference type="PROSITE" id="PS01180">
    <property type="entry name" value="CUB"/>
    <property type="match status" value="1"/>
</dbReference>
<dbReference type="Proteomes" id="UP000230750">
    <property type="component" value="Unassembled WGS sequence"/>
</dbReference>
<gene>
    <name evidence="5" type="ORF">BSL78_07996</name>
</gene>
<dbReference type="EMBL" id="MRZV01000225">
    <property type="protein sequence ID" value="PIK55101.1"/>
    <property type="molecule type" value="Genomic_DNA"/>
</dbReference>